<dbReference type="Proteomes" id="UP000735302">
    <property type="component" value="Unassembled WGS sequence"/>
</dbReference>
<keyword evidence="1" id="KW-0472">Membrane</keyword>
<keyword evidence="1" id="KW-0812">Transmembrane</keyword>
<keyword evidence="1" id="KW-1133">Transmembrane helix</keyword>
<proteinExistence type="predicted"/>
<gene>
    <name evidence="2" type="ORF">PoB_001381900</name>
</gene>
<protein>
    <submittedName>
        <fullName evidence="2">Uncharacterized protein</fullName>
    </submittedName>
</protein>
<comment type="caution">
    <text evidence="2">The sequence shown here is derived from an EMBL/GenBank/DDBJ whole genome shotgun (WGS) entry which is preliminary data.</text>
</comment>
<evidence type="ECO:0000313" key="2">
    <source>
        <dbReference type="EMBL" id="GFN87313.1"/>
    </source>
</evidence>
<evidence type="ECO:0000256" key="1">
    <source>
        <dbReference type="SAM" id="Phobius"/>
    </source>
</evidence>
<dbReference type="EMBL" id="BLXT01001699">
    <property type="protein sequence ID" value="GFN87313.1"/>
    <property type="molecule type" value="Genomic_DNA"/>
</dbReference>
<accession>A0AAV3YW62</accession>
<organism evidence="2 3">
    <name type="scientific">Plakobranchus ocellatus</name>
    <dbReference type="NCBI Taxonomy" id="259542"/>
    <lineage>
        <taxon>Eukaryota</taxon>
        <taxon>Metazoa</taxon>
        <taxon>Spiralia</taxon>
        <taxon>Lophotrochozoa</taxon>
        <taxon>Mollusca</taxon>
        <taxon>Gastropoda</taxon>
        <taxon>Heterobranchia</taxon>
        <taxon>Euthyneura</taxon>
        <taxon>Panpulmonata</taxon>
        <taxon>Sacoglossa</taxon>
        <taxon>Placobranchoidea</taxon>
        <taxon>Plakobranchidae</taxon>
        <taxon>Plakobranchus</taxon>
    </lineage>
</organism>
<dbReference type="AlphaFoldDB" id="A0AAV3YW62"/>
<name>A0AAV3YW62_9GAST</name>
<sequence>MRKRGWHGKMITYFYSRLTENRRLAGFTAAVCLLFYSGSMFTPCFYREDNARETKVLTPQPGPSYLIGIFQFQAMTLFLSKTDHAARMEGSPQSSG</sequence>
<evidence type="ECO:0000313" key="3">
    <source>
        <dbReference type="Proteomes" id="UP000735302"/>
    </source>
</evidence>
<reference evidence="2 3" key="1">
    <citation type="journal article" date="2021" name="Elife">
        <title>Chloroplast acquisition without the gene transfer in kleptoplastic sea slugs, Plakobranchus ocellatus.</title>
        <authorList>
            <person name="Maeda T."/>
            <person name="Takahashi S."/>
            <person name="Yoshida T."/>
            <person name="Shimamura S."/>
            <person name="Takaki Y."/>
            <person name="Nagai Y."/>
            <person name="Toyoda A."/>
            <person name="Suzuki Y."/>
            <person name="Arimoto A."/>
            <person name="Ishii H."/>
            <person name="Satoh N."/>
            <person name="Nishiyama T."/>
            <person name="Hasebe M."/>
            <person name="Maruyama T."/>
            <person name="Minagawa J."/>
            <person name="Obokata J."/>
            <person name="Shigenobu S."/>
        </authorList>
    </citation>
    <scope>NUCLEOTIDE SEQUENCE [LARGE SCALE GENOMIC DNA]</scope>
</reference>
<feature type="transmembrane region" description="Helical" evidence="1">
    <location>
        <begin position="64"/>
        <end position="80"/>
    </location>
</feature>
<keyword evidence="3" id="KW-1185">Reference proteome</keyword>